<dbReference type="PANTHER" id="PTHR31270">
    <property type="entry name" value="GLUTAMINYL-PEPTIDE CYCLOTRANSFERASE"/>
    <property type="match status" value="1"/>
</dbReference>
<keyword evidence="2" id="KW-1185">Reference proteome</keyword>
<dbReference type="EMBL" id="BRVO01000002">
    <property type="protein sequence ID" value="GLB49222.1"/>
    <property type="molecule type" value="Genomic_DNA"/>
</dbReference>
<sequence>MKPLNFLSAILLATSLLSCGEEKNEEKNHFSIELNSENNKFKPNDELKVSLKNPDQKQIAATNYYIGDTPITLTNGSYTLTDIPYGKQTLKAVVSYGESSETVTKQIEVLAATAPKIYSYTIVNTYPHDIKAYTQGLEFHKDTLYESTGLRGQSSLRKVDFKTGEVLKKIALDNKIFGEGLTILNDKIYQLTWQSMIGYVYNLTTFEKEKTFSYVDSKQGWGLCNDGEHIYKSDGSERIYTLDKETLAEQGFIQLVTNKSVYEKANELEYVDGTIYANAYQKDGIMIIDAETGIITGVIDCRGLKEKVTQHQQLDVLNGIAYNPKTKTFFITGKNWDKMFEVTFSEK</sequence>
<dbReference type="RefSeq" id="WP_281764864.1">
    <property type="nucleotide sequence ID" value="NZ_BRVO01000002.1"/>
</dbReference>
<accession>A0ABQ5MIP1</accession>
<gene>
    <name evidence="1" type="ORF">Y10_15900</name>
</gene>
<proteinExistence type="predicted"/>
<protein>
    <submittedName>
        <fullName evidence="1">Glutamine cyclotransferase</fullName>
    </submittedName>
</protein>
<dbReference type="PANTHER" id="PTHR31270:SF1">
    <property type="entry name" value="GLUTAMINYL-PEPTIDE CYCLOTRANSFERASE"/>
    <property type="match status" value="1"/>
</dbReference>
<dbReference type="PROSITE" id="PS51257">
    <property type="entry name" value="PROKAR_LIPOPROTEIN"/>
    <property type="match status" value="1"/>
</dbReference>
<dbReference type="Pfam" id="PF05096">
    <property type="entry name" value="Glu_cyclase_2"/>
    <property type="match status" value="1"/>
</dbReference>
<reference evidence="1" key="1">
    <citation type="submission" date="2022-07" db="EMBL/GenBank/DDBJ databases">
        <title>Taxonomy of Novel Oxalotrophic and Methylotrophic Bacteria.</title>
        <authorList>
            <person name="Sahin N."/>
            <person name="Tani A."/>
        </authorList>
    </citation>
    <scope>NUCLEOTIDE SEQUENCE</scope>
    <source>
        <strain evidence="1">Y10</strain>
    </source>
</reference>
<comment type="caution">
    <text evidence="1">The sequence shown here is derived from an EMBL/GenBank/DDBJ whole genome shotgun (WGS) entry which is preliminary data.</text>
</comment>
<evidence type="ECO:0000313" key="1">
    <source>
        <dbReference type="EMBL" id="GLB49222.1"/>
    </source>
</evidence>
<organism evidence="1 2">
    <name type="scientific">Neptunitalea lumnitzerae</name>
    <dbReference type="NCBI Taxonomy" id="2965509"/>
    <lineage>
        <taxon>Bacteria</taxon>
        <taxon>Pseudomonadati</taxon>
        <taxon>Bacteroidota</taxon>
        <taxon>Flavobacteriia</taxon>
        <taxon>Flavobacteriales</taxon>
        <taxon>Flavobacteriaceae</taxon>
        <taxon>Neptunitalea</taxon>
    </lineage>
</organism>
<evidence type="ECO:0000313" key="2">
    <source>
        <dbReference type="Proteomes" id="UP001143543"/>
    </source>
</evidence>
<dbReference type="InterPro" id="IPR015943">
    <property type="entry name" value="WD40/YVTN_repeat-like_dom_sf"/>
</dbReference>
<dbReference type="Proteomes" id="UP001143543">
    <property type="component" value="Unassembled WGS sequence"/>
</dbReference>
<dbReference type="Gene3D" id="2.130.10.10">
    <property type="entry name" value="YVTN repeat-like/Quinoprotein amine dehydrogenase"/>
    <property type="match status" value="1"/>
</dbReference>
<dbReference type="InterPro" id="IPR007788">
    <property type="entry name" value="QCT"/>
</dbReference>
<dbReference type="SUPFAM" id="SSF50969">
    <property type="entry name" value="YVTN repeat-like/Quinoprotein amine dehydrogenase"/>
    <property type="match status" value="1"/>
</dbReference>
<name>A0ABQ5MIP1_9FLAO</name>
<dbReference type="InterPro" id="IPR011044">
    <property type="entry name" value="Quino_amine_DH_bsu"/>
</dbReference>